<evidence type="ECO:0000259" key="4">
    <source>
        <dbReference type="PROSITE" id="PS01124"/>
    </source>
</evidence>
<dbReference type="RefSeq" id="WP_354461740.1">
    <property type="nucleotide sequence ID" value="NZ_JBEWSZ010000001.1"/>
</dbReference>
<dbReference type="InterPro" id="IPR018062">
    <property type="entry name" value="HTH_AraC-typ_CS"/>
</dbReference>
<keyword evidence="1" id="KW-0805">Transcription regulation</keyword>
<dbReference type="SUPFAM" id="SSF46689">
    <property type="entry name" value="Homeodomain-like"/>
    <property type="match status" value="1"/>
</dbReference>
<evidence type="ECO:0000256" key="1">
    <source>
        <dbReference type="ARBA" id="ARBA00023015"/>
    </source>
</evidence>
<feature type="domain" description="HTH araC/xylS-type" evidence="4">
    <location>
        <begin position="218"/>
        <end position="317"/>
    </location>
</feature>
<dbReference type="InterPro" id="IPR050204">
    <property type="entry name" value="AraC_XylS_family_regulators"/>
</dbReference>
<evidence type="ECO:0000256" key="2">
    <source>
        <dbReference type="ARBA" id="ARBA00023125"/>
    </source>
</evidence>
<dbReference type="InterPro" id="IPR018060">
    <property type="entry name" value="HTH_AraC"/>
</dbReference>
<reference evidence="5 6" key="1">
    <citation type="submission" date="2024-06" db="EMBL/GenBank/DDBJ databases">
        <authorList>
            <person name="Kim D.-U."/>
        </authorList>
    </citation>
    <scope>NUCLEOTIDE SEQUENCE [LARGE SCALE GENOMIC DNA]</scope>
    <source>
        <strain evidence="5 6">KACC15460</strain>
    </source>
</reference>
<evidence type="ECO:0000256" key="3">
    <source>
        <dbReference type="ARBA" id="ARBA00023163"/>
    </source>
</evidence>
<evidence type="ECO:0000313" key="5">
    <source>
        <dbReference type="EMBL" id="MET2829823.1"/>
    </source>
</evidence>
<dbReference type="PRINTS" id="PR00032">
    <property type="entry name" value="HTHARAC"/>
</dbReference>
<keyword evidence="6" id="KW-1185">Reference proteome</keyword>
<organism evidence="5 6">
    <name type="scientific">Mesorhizobium shangrilense</name>
    <dbReference type="NCBI Taxonomy" id="460060"/>
    <lineage>
        <taxon>Bacteria</taxon>
        <taxon>Pseudomonadati</taxon>
        <taxon>Pseudomonadota</taxon>
        <taxon>Alphaproteobacteria</taxon>
        <taxon>Hyphomicrobiales</taxon>
        <taxon>Phyllobacteriaceae</taxon>
        <taxon>Mesorhizobium</taxon>
    </lineage>
</organism>
<dbReference type="SMART" id="SM00342">
    <property type="entry name" value="HTH_ARAC"/>
    <property type="match status" value="1"/>
</dbReference>
<proteinExistence type="predicted"/>
<dbReference type="InterPro" id="IPR020449">
    <property type="entry name" value="Tscrpt_reg_AraC-type_HTH"/>
</dbReference>
<gene>
    <name evidence="5" type="ORF">ABVQ20_22885</name>
</gene>
<keyword evidence="3" id="KW-0804">Transcription</keyword>
<dbReference type="PANTHER" id="PTHR46796:SF6">
    <property type="entry name" value="ARAC SUBFAMILY"/>
    <property type="match status" value="1"/>
</dbReference>
<dbReference type="Gene3D" id="1.10.10.60">
    <property type="entry name" value="Homeodomain-like"/>
    <property type="match status" value="1"/>
</dbReference>
<dbReference type="Proteomes" id="UP001548832">
    <property type="component" value="Unassembled WGS sequence"/>
</dbReference>
<dbReference type="PROSITE" id="PS00041">
    <property type="entry name" value="HTH_ARAC_FAMILY_1"/>
    <property type="match status" value="1"/>
</dbReference>
<protein>
    <submittedName>
        <fullName evidence="5">Helix-turn-helix domain-containing protein</fullName>
    </submittedName>
</protein>
<name>A0ABV2DJ63_9HYPH</name>
<dbReference type="EMBL" id="JBEWSZ010000001">
    <property type="protein sequence ID" value="MET2829823.1"/>
    <property type="molecule type" value="Genomic_DNA"/>
</dbReference>
<evidence type="ECO:0000313" key="6">
    <source>
        <dbReference type="Proteomes" id="UP001548832"/>
    </source>
</evidence>
<dbReference type="InterPro" id="IPR009057">
    <property type="entry name" value="Homeodomain-like_sf"/>
</dbReference>
<comment type="caution">
    <text evidence="5">The sequence shown here is derived from an EMBL/GenBank/DDBJ whole genome shotgun (WGS) entry which is preliminary data.</text>
</comment>
<accession>A0ABV2DJ63</accession>
<dbReference type="PROSITE" id="PS01124">
    <property type="entry name" value="HTH_ARAC_FAMILY_2"/>
    <property type="match status" value="1"/>
</dbReference>
<dbReference type="PANTHER" id="PTHR46796">
    <property type="entry name" value="HTH-TYPE TRANSCRIPTIONAL ACTIVATOR RHAS-RELATED"/>
    <property type="match status" value="1"/>
</dbReference>
<keyword evidence="2" id="KW-0238">DNA-binding</keyword>
<dbReference type="Pfam" id="PF12833">
    <property type="entry name" value="HTH_18"/>
    <property type="match status" value="1"/>
</dbReference>
<sequence>MQDKARVINASAKIGTTEPLRCVVDIDTSSAPPAEQFDLYRSWHSNIADIELLRDEFDSFAARERVWQLGGLVLASIEYPGTGYHRRWSSKKNPVFDHWLLCVPQTIPSGGGPPRTGQLRWQCLAAPHQGQGKDDGVICLFLPRDFAFSQPFTLDIRQEMAAFVADYMLLLYHSLPNRTDNDVPYIAAATTSLLAACISPSRDHFFEAQEPIDAVIMARANKLIAAKLADRDLTPEKLCQELSISRSRLYRIFEPAGGVSHYIRRQRLLRTRDVLGDSTDGRAISSIAEEWGFVDPSTYSRTFRREFGISPKEAREAGWLGIKHPPLAERSGDSRPSLNSLLASNYLLGRHL</sequence>